<keyword evidence="2" id="KW-0813">Transport</keyword>
<keyword evidence="4" id="KW-0446">Lipid-binding</keyword>
<comment type="subcellular location">
    <subcellularLocation>
        <location evidence="1">Membrane</location>
    </subcellularLocation>
</comment>
<dbReference type="InterPro" id="IPR031468">
    <property type="entry name" value="SMP_LBD"/>
</dbReference>
<evidence type="ECO:0000256" key="2">
    <source>
        <dbReference type="ARBA" id="ARBA00022448"/>
    </source>
</evidence>
<reference evidence="9 10" key="1">
    <citation type="submission" date="2024-10" db="EMBL/GenBank/DDBJ databases">
        <title>Updated reference genomes for cyclostephanoid diatoms.</title>
        <authorList>
            <person name="Roberts W.R."/>
            <person name="Alverson A.J."/>
        </authorList>
    </citation>
    <scope>NUCLEOTIDE SEQUENCE [LARGE SCALE GENOMIC DNA]</scope>
    <source>
        <strain evidence="9 10">AJA228-03</strain>
    </source>
</reference>
<evidence type="ECO:0000256" key="1">
    <source>
        <dbReference type="ARBA" id="ARBA00004370"/>
    </source>
</evidence>
<keyword evidence="7" id="KW-1133">Transmembrane helix</keyword>
<evidence type="ECO:0000256" key="4">
    <source>
        <dbReference type="ARBA" id="ARBA00023121"/>
    </source>
</evidence>
<keyword evidence="10" id="KW-1185">Reference proteome</keyword>
<name>A0ABD3RDS8_9STRA</name>
<feature type="transmembrane region" description="Helical" evidence="7">
    <location>
        <begin position="378"/>
        <end position="397"/>
    </location>
</feature>
<feature type="transmembrane region" description="Helical" evidence="7">
    <location>
        <begin position="469"/>
        <end position="488"/>
    </location>
</feature>
<sequence length="767" mass="83071">MAPSRRVEVLWPDAALGKTRQENDNHVDDYGVVVVPASAVIIEDDRCASDGEESDRIATAVHMRDIAPPTRRVEVVWHDGAARSRIDDAQENDKQRTARRRPRRDEDDDGGRDGGRRRGSGRRKMIPLTDGERDGALLLAESFRVVASTFGVLADVVRFTGETAAATAGGASRVAGGVVRLSGQAIGGLGEVIEGGGGDGVDYVGEQLDDVSSNGRGEGGVKRRKRSRRVAGTSVRLLAGAIAQLADSLLLAGSATEHVAFAAAGAAEGTIRIMEDAAASLSDMFSREGMRSANEIMVPPTETIVGEVANAIDDEIQPDAVGAVTVDTTKEPPEDSDDNIQYETAPGIDILDFVRSLATEILRNAEIIAADTGGVPSLTYEMLGVFLLCFFASVVLLPSRGDERRNLNTGKIHSFERIKEEGARRPNDIAFDGRRVTSATNHVTDDHDSQSTLTVESTMKVGSDFGSENTMSTFVAIFSFLLLMPLRLTRGVLVLTWSIAFSKGALLFVLHIVGWIYLSWVAQYKSSVVQRKSEMMGYQLAIESMSEFPPSIKESAFWLNSVLSTVWRVGSGGLEPRISSSIRESLAETLSRPYSKPSAVAHVALNAFTFGSSPPIISRIELTGVDRDESVIFFNVDIGILLRDSVLLLDIKPSTLEYRSIPSTKVSINTLDAKATLDISIKCSPDYPYISFINISLVEIPAFSLRIEPQGESGLKGVDFGSFPVVSSWMKSSINAALSYYLTPHYISIDVLAWLNEDESVVKYFGY</sequence>
<evidence type="ECO:0000313" key="9">
    <source>
        <dbReference type="EMBL" id="KAL3811172.1"/>
    </source>
</evidence>
<keyword evidence="5 7" id="KW-0472">Membrane</keyword>
<comment type="caution">
    <text evidence="9">The sequence shown here is derived from an EMBL/GenBank/DDBJ whole genome shotgun (WGS) entry which is preliminary data.</text>
</comment>
<gene>
    <name evidence="9" type="ORF">ACHAXA_002736</name>
</gene>
<evidence type="ECO:0000259" key="8">
    <source>
        <dbReference type="PROSITE" id="PS51847"/>
    </source>
</evidence>
<dbReference type="InterPro" id="IPR052847">
    <property type="entry name" value="Ext_Synaptotagmin/KAHRP-like"/>
</dbReference>
<evidence type="ECO:0000256" key="7">
    <source>
        <dbReference type="SAM" id="Phobius"/>
    </source>
</evidence>
<dbReference type="PANTHER" id="PTHR47042:SF4">
    <property type="entry name" value="OS02G0313700 PROTEIN"/>
    <property type="match status" value="1"/>
</dbReference>
<dbReference type="EMBL" id="JALLPB020000275">
    <property type="protein sequence ID" value="KAL3811172.1"/>
    <property type="molecule type" value="Genomic_DNA"/>
</dbReference>
<keyword evidence="7" id="KW-0812">Transmembrane</keyword>
<dbReference type="CDD" id="cd21669">
    <property type="entry name" value="SMP_SF"/>
    <property type="match status" value="1"/>
</dbReference>
<feature type="region of interest" description="Disordered" evidence="6">
    <location>
        <begin position="207"/>
        <end position="226"/>
    </location>
</feature>
<dbReference type="GO" id="GO:0006869">
    <property type="term" value="P:lipid transport"/>
    <property type="evidence" value="ECO:0007669"/>
    <property type="project" value="UniProtKB-KW"/>
</dbReference>
<proteinExistence type="predicted"/>
<dbReference type="GO" id="GO:0016020">
    <property type="term" value="C:membrane"/>
    <property type="evidence" value="ECO:0007669"/>
    <property type="project" value="UniProtKB-SubCell"/>
</dbReference>
<accession>A0ABD3RDS8</accession>
<feature type="region of interest" description="Disordered" evidence="6">
    <location>
        <begin position="83"/>
        <end position="128"/>
    </location>
</feature>
<evidence type="ECO:0000256" key="6">
    <source>
        <dbReference type="SAM" id="MobiDB-lite"/>
    </source>
</evidence>
<protein>
    <recommendedName>
        <fullName evidence="8">SMP-LTD domain-containing protein</fullName>
    </recommendedName>
</protein>
<keyword evidence="3" id="KW-0445">Lipid transport</keyword>
<evidence type="ECO:0000256" key="3">
    <source>
        <dbReference type="ARBA" id="ARBA00023055"/>
    </source>
</evidence>
<feature type="compositionally biased region" description="Basic and acidic residues" evidence="6">
    <location>
        <begin position="83"/>
        <end position="96"/>
    </location>
</feature>
<dbReference type="PROSITE" id="PS51847">
    <property type="entry name" value="SMP"/>
    <property type="match status" value="1"/>
</dbReference>
<feature type="transmembrane region" description="Helical" evidence="7">
    <location>
        <begin position="494"/>
        <end position="518"/>
    </location>
</feature>
<feature type="domain" description="SMP-LTD" evidence="8">
    <location>
        <begin position="552"/>
        <end position="752"/>
    </location>
</feature>
<dbReference type="Proteomes" id="UP001530377">
    <property type="component" value="Unassembled WGS sequence"/>
</dbReference>
<dbReference type="Pfam" id="PF25669">
    <property type="entry name" value="SMP_MUG190-like"/>
    <property type="match status" value="1"/>
</dbReference>
<evidence type="ECO:0000256" key="5">
    <source>
        <dbReference type="ARBA" id="ARBA00023136"/>
    </source>
</evidence>
<dbReference type="GO" id="GO:0008289">
    <property type="term" value="F:lipid binding"/>
    <property type="evidence" value="ECO:0007669"/>
    <property type="project" value="UniProtKB-KW"/>
</dbReference>
<evidence type="ECO:0000313" key="10">
    <source>
        <dbReference type="Proteomes" id="UP001530377"/>
    </source>
</evidence>
<dbReference type="AlphaFoldDB" id="A0ABD3RDS8"/>
<dbReference type="PANTHER" id="PTHR47042">
    <property type="entry name" value="C2 DOMAIN-CONTAINING PROTEIN-LIKE"/>
    <property type="match status" value="1"/>
</dbReference>
<organism evidence="9 10">
    <name type="scientific">Cyclostephanos tholiformis</name>
    <dbReference type="NCBI Taxonomy" id="382380"/>
    <lineage>
        <taxon>Eukaryota</taxon>
        <taxon>Sar</taxon>
        <taxon>Stramenopiles</taxon>
        <taxon>Ochrophyta</taxon>
        <taxon>Bacillariophyta</taxon>
        <taxon>Coscinodiscophyceae</taxon>
        <taxon>Thalassiosirophycidae</taxon>
        <taxon>Stephanodiscales</taxon>
        <taxon>Stephanodiscaceae</taxon>
        <taxon>Cyclostephanos</taxon>
    </lineage>
</organism>